<dbReference type="CDD" id="cd11386">
    <property type="entry name" value="MCP_signal"/>
    <property type="match status" value="1"/>
</dbReference>
<protein>
    <submittedName>
        <fullName evidence="13">Methyl-accepting chemotaxis protein</fullName>
    </submittedName>
</protein>
<dbReference type="Proteomes" id="UP000719942">
    <property type="component" value="Unassembled WGS sequence"/>
</dbReference>
<dbReference type="RefSeq" id="WP_219963865.1">
    <property type="nucleotide sequence ID" value="NZ_JAGFNZ010000001.1"/>
</dbReference>
<dbReference type="PROSITE" id="PS50192">
    <property type="entry name" value="T_SNARE"/>
    <property type="match status" value="1"/>
</dbReference>
<evidence type="ECO:0000256" key="4">
    <source>
        <dbReference type="ARBA" id="ARBA00022692"/>
    </source>
</evidence>
<dbReference type="InterPro" id="IPR033479">
    <property type="entry name" value="dCache_1"/>
</dbReference>
<evidence type="ECO:0000313" key="13">
    <source>
        <dbReference type="EMBL" id="MBW7571453.1"/>
    </source>
</evidence>
<gene>
    <name evidence="13" type="ORF">J5W02_01390</name>
</gene>
<keyword evidence="3" id="KW-0145">Chemotaxis</keyword>
<evidence type="ECO:0000256" key="6">
    <source>
        <dbReference type="ARBA" id="ARBA00023136"/>
    </source>
</evidence>
<evidence type="ECO:0000313" key="14">
    <source>
        <dbReference type="Proteomes" id="UP000719942"/>
    </source>
</evidence>
<evidence type="ECO:0000256" key="7">
    <source>
        <dbReference type="ARBA" id="ARBA00029447"/>
    </source>
</evidence>
<dbReference type="InterPro" id="IPR000727">
    <property type="entry name" value="T_SNARE_dom"/>
</dbReference>
<dbReference type="InterPro" id="IPR029151">
    <property type="entry name" value="Sensor-like_sf"/>
</dbReference>
<organism evidence="13 14">
    <name type="scientific">Caproiciproducens faecalis</name>
    <dbReference type="NCBI Taxonomy" id="2820301"/>
    <lineage>
        <taxon>Bacteria</taxon>
        <taxon>Bacillati</taxon>
        <taxon>Bacillota</taxon>
        <taxon>Clostridia</taxon>
        <taxon>Eubacteriales</taxon>
        <taxon>Acutalibacteraceae</taxon>
        <taxon>Caproiciproducens</taxon>
    </lineage>
</organism>
<evidence type="ECO:0000256" key="8">
    <source>
        <dbReference type="PROSITE-ProRule" id="PRU00284"/>
    </source>
</evidence>
<comment type="caution">
    <text evidence="13">The sequence shown here is derived from an EMBL/GenBank/DDBJ whole genome shotgun (WGS) entry which is preliminary data.</text>
</comment>
<keyword evidence="14" id="KW-1185">Reference proteome</keyword>
<dbReference type="InterPro" id="IPR004089">
    <property type="entry name" value="MCPsignal_dom"/>
</dbReference>
<keyword evidence="8" id="KW-0807">Transducer</keyword>
<keyword evidence="2" id="KW-1003">Cell membrane</keyword>
<evidence type="ECO:0000259" key="11">
    <source>
        <dbReference type="PROSITE" id="PS50192"/>
    </source>
</evidence>
<dbReference type="SMART" id="SM00283">
    <property type="entry name" value="MA"/>
    <property type="match status" value="1"/>
</dbReference>
<comment type="subcellular location">
    <subcellularLocation>
        <location evidence="1">Cell membrane</location>
        <topology evidence="1">Multi-pass membrane protein</topology>
    </subcellularLocation>
</comment>
<proteinExistence type="inferred from homology"/>
<dbReference type="PANTHER" id="PTHR43531">
    <property type="entry name" value="PROTEIN ICFG"/>
    <property type="match status" value="1"/>
</dbReference>
<keyword evidence="4 9" id="KW-0812">Transmembrane</keyword>
<comment type="similarity">
    <text evidence="7">Belongs to the methyl-accepting chemotaxis (MCP) protein family.</text>
</comment>
<dbReference type="Pfam" id="PF02743">
    <property type="entry name" value="dCache_1"/>
    <property type="match status" value="1"/>
</dbReference>
<dbReference type="Pfam" id="PF00015">
    <property type="entry name" value="MCPsignal"/>
    <property type="match status" value="1"/>
</dbReference>
<dbReference type="InterPro" id="IPR003660">
    <property type="entry name" value="HAMP_dom"/>
</dbReference>
<accession>A0ABS7DJI1</accession>
<dbReference type="CDD" id="cd12912">
    <property type="entry name" value="PDC2_MCP_like"/>
    <property type="match status" value="1"/>
</dbReference>
<dbReference type="Gene3D" id="1.10.8.500">
    <property type="entry name" value="HAMP domain in histidine kinase"/>
    <property type="match status" value="1"/>
</dbReference>
<feature type="domain" description="Methyl-accepting transducer" evidence="10">
    <location>
        <begin position="425"/>
        <end position="654"/>
    </location>
</feature>
<name>A0ABS7DJI1_9FIRM</name>
<dbReference type="PROSITE" id="PS50885">
    <property type="entry name" value="HAMP"/>
    <property type="match status" value="1"/>
</dbReference>
<dbReference type="SMART" id="SM00304">
    <property type="entry name" value="HAMP"/>
    <property type="match status" value="2"/>
</dbReference>
<evidence type="ECO:0000256" key="2">
    <source>
        <dbReference type="ARBA" id="ARBA00022475"/>
    </source>
</evidence>
<dbReference type="Gene3D" id="3.30.450.20">
    <property type="entry name" value="PAS domain"/>
    <property type="match status" value="2"/>
</dbReference>
<evidence type="ECO:0000259" key="10">
    <source>
        <dbReference type="PROSITE" id="PS50111"/>
    </source>
</evidence>
<evidence type="ECO:0000256" key="9">
    <source>
        <dbReference type="SAM" id="Phobius"/>
    </source>
</evidence>
<evidence type="ECO:0000256" key="1">
    <source>
        <dbReference type="ARBA" id="ARBA00004651"/>
    </source>
</evidence>
<feature type="domain" description="HAMP" evidence="12">
    <location>
        <begin position="320"/>
        <end position="372"/>
    </location>
</feature>
<dbReference type="SUPFAM" id="SSF58104">
    <property type="entry name" value="Methyl-accepting chemotaxis protein (MCP) signaling domain"/>
    <property type="match status" value="1"/>
</dbReference>
<dbReference type="Pfam" id="PF00672">
    <property type="entry name" value="HAMP"/>
    <property type="match status" value="1"/>
</dbReference>
<dbReference type="InterPro" id="IPR051310">
    <property type="entry name" value="MCP_chemotaxis"/>
</dbReference>
<sequence length="675" mass="73023">MKPKRSVLFKMFLFVVLPVAVVFCVTAAIVLTTVKQTVTQLTNNQVTTDSKAASYQIEAYFAQYTEVATQMAANSQYEDIFLKTGPGTVLTSTEEYHNVKRSMDSVKQSDPDNIVISWIADVDSSQYTQSDGYLSGADWKITERSWYKELLEKQTVILTEPYQDAHTNEWTVSVVAPVYQKGTKNLIGVTAIDFSIKNLQSMVSGYKLGNTGFYMLATDDGKFIYHPDKEMNDKNVSESNMSKNLVTAIQNKTAGAITYTAMNQTNYGYVSPIGATGWTVTTGLPEKEFNEKYNAVQMSVYIIFGIALLILMTLIVLVSKGIILPLKKLTVAAGKIADGDLDVDLHITSKDETGQVAQAFSRTVDRLREYILYIQEVSSVLDQIAVGNLAFELQCDYVGEFSKIKDSLENIKTTLVKTFSGIYESAEQVASGSGQVADGSQALAQGAAEQASSIEELSASITEIAGQVNLTASNAANASQLAEQTSVEIQRGNESMQKLVAAMEDMSQSSGEIGKIIKTIQDIAFQTNILALNAAVEAARAGSAGKGFAVVADEVRNLASKSAEAAANTTTLIENSIYSVNNGTKIVQETAQSLSLVIDSAQKTTQLIDEISKASKDQALSIDQITTGVDQISAVVQTNSATSEESAASSEELNGQAQMLKMLVERFKTSSLEEN</sequence>
<evidence type="ECO:0000256" key="5">
    <source>
        <dbReference type="ARBA" id="ARBA00022989"/>
    </source>
</evidence>
<dbReference type="SUPFAM" id="SSF103190">
    <property type="entry name" value="Sensory domain-like"/>
    <property type="match status" value="1"/>
</dbReference>
<dbReference type="PROSITE" id="PS50111">
    <property type="entry name" value="CHEMOTAXIS_TRANSDUC_2"/>
    <property type="match status" value="1"/>
</dbReference>
<feature type="transmembrane region" description="Helical" evidence="9">
    <location>
        <begin position="298"/>
        <end position="318"/>
    </location>
</feature>
<dbReference type="PANTHER" id="PTHR43531:SF11">
    <property type="entry name" value="METHYL-ACCEPTING CHEMOTAXIS PROTEIN 3"/>
    <property type="match status" value="1"/>
</dbReference>
<keyword evidence="6 9" id="KW-0472">Membrane</keyword>
<dbReference type="EMBL" id="JAGFNZ010000001">
    <property type="protein sequence ID" value="MBW7571453.1"/>
    <property type="molecule type" value="Genomic_DNA"/>
</dbReference>
<evidence type="ECO:0000256" key="3">
    <source>
        <dbReference type="ARBA" id="ARBA00022500"/>
    </source>
</evidence>
<dbReference type="CDD" id="cd06225">
    <property type="entry name" value="HAMP"/>
    <property type="match status" value="1"/>
</dbReference>
<evidence type="ECO:0000259" key="12">
    <source>
        <dbReference type="PROSITE" id="PS50885"/>
    </source>
</evidence>
<feature type="domain" description="T-SNARE coiled-coil homology" evidence="11">
    <location>
        <begin position="584"/>
        <end position="646"/>
    </location>
</feature>
<dbReference type="CDD" id="cd12913">
    <property type="entry name" value="PDC1_MCP_like"/>
    <property type="match status" value="1"/>
</dbReference>
<keyword evidence="5 9" id="KW-1133">Transmembrane helix</keyword>
<reference evidence="13 14" key="1">
    <citation type="submission" date="2021-03" db="EMBL/GenBank/DDBJ databases">
        <title>Caproiciproducens sp. nov. isolated from feces of cow.</title>
        <authorList>
            <person name="Choi J.-Y."/>
        </authorList>
    </citation>
    <scope>NUCLEOTIDE SEQUENCE [LARGE SCALE GENOMIC DNA]</scope>
    <source>
        <strain evidence="13 14">AGMB10547</strain>
    </source>
</reference>
<dbReference type="Gene3D" id="1.10.287.950">
    <property type="entry name" value="Methyl-accepting chemotaxis protein"/>
    <property type="match status" value="1"/>
</dbReference>